<feature type="region of interest" description="Disordered" evidence="2">
    <location>
        <begin position="21"/>
        <end position="77"/>
    </location>
</feature>
<sequence>MNLLHEMSVAYGYKLATELKAKAQEREQAEVEPEKSETAPQPVEKKSELEGTHKLSEEEKEKLSGREAKEKNEDKYGDLPAHIRRMLERLEEMKEELDVLRQEVAQLNAKIDHNNETEKALFDQKNQYFIQLQNQYFDMIKNVKEAMKEAGVTDMSVLLKAIA</sequence>
<keyword evidence="1" id="KW-0175">Coiled coil</keyword>
<name>A0A166YMC6_9GAMM</name>
<dbReference type="PATRIC" id="fig|1365250.3.peg.874"/>
<accession>A0A166YMC6</accession>
<gene>
    <name evidence="3" type="ORF">N475_00115</name>
</gene>
<dbReference type="EMBL" id="AUYB01000081">
    <property type="protein sequence ID" value="KZN43016.1"/>
    <property type="molecule type" value="Genomic_DNA"/>
</dbReference>
<feature type="coiled-coil region" evidence="1">
    <location>
        <begin position="83"/>
        <end position="117"/>
    </location>
</feature>
<reference evidence="3 4" key="1">
    <citation type="submission" date="2013-07" db="EMBL/GenBank/DDBJ databases">
        <title>Comparative Genomic and Metabolomic Analysis of Twelve Strains of Pseudoalteromonas luteoviolacea.</title>
        <authorList>
            <person name="Vynne N.G."/>
            <person name="Mansson M."/>
            <person name="Gram L."/>
        </authorList>
    </citation>
    <scope>NUCLEOTIDE SEQUENCE [LARGE SCALE GENOMIC DNA]</scope>
    <source>
        <strain evidence="3 4">DSM 6061</strain>
    </source>
</reference>
<organism evidence="3 4">
    <name type="scientific">Pseudoalteromonas luteoviolacea DSM 6061</name>
    <dbReference type="NCBI Taxonomy" id="1365250"/>
    <lineage>
        <taxon>Bacteria</taxon>
        <taxon>Pseudomonadati</taxon>
        <taxon>Pseudomonadota</taxon>
        <taxon>Gammaproteobacteria</taxon>
        <taxon>Alteromonadales</taxon>
        <taxon>Pseudoalteromonadaceae</taxon>
        <taxon>Pseudoalteromonas</taxon>
    </lineage>
</organism>
<proteinExistence type="predicted"/>
<protein>
    <submittedName>
        <fullName evidence="3">Uncharacterized protein</fullName>
    </submittedName>
</protein>
<evidence type="ECO:0000256" key="2">
    <source>
        <dbReference type="SAM" id="MobiDB-lite"/>
    </source>
</evidence>
<evidence type="ECO:0000313" key="4">
    <source>
        <dbReference type="Proteomes" id="UP000076643"/>
    </source>
</evidence>
<comment type="caution">
    <text evidence="3">The sequence shown here is derived from an EMBL/GenBank/DDBJ whole genome shotgun (WGS) entry which is preliminary data.</text>
</comment>
<evidence type="ECO:0000313" key="3">
    <source>
        <dbReference type="EMBL" id="KZN43016.1"/>
    </source>
</evidence>
<evidence type="ECO:0000256" key="1">
    <source>
        <dbReference type="SAM" id="Coils"/>
    </source>
</evidence>
<dbReference type="Proteomes" id="UP000076643">
    <property type="component" value="Unassembled WGS sequence"/>
</dbReference>
<keyword evidence="4" id="KW-1185">Reference proteome</keyword>
<dbReference type="AlphaFoldDB" id="A0A166YMC6"/>